<dbReference type="AlphaFoldDB" id="A0A2I4B393"/>
<dbReference type="GO" id="GO:0007165">
    <property type="term" value="P:signal transduction"/>
    <property type="evidence" value="ECO:0007669"/>
    <property type="project" value="InterPro"/>
</dbReference>
<feature type="region of interest" description="Disordered" evidence="3">
    <location>
        <begin position="566"/>
        <end position="592"/>
    </location>
</feature>
<accession>A0A2I4B393</accession>
<dbReference type="InterPro" id="IPR008936">
    <property type="entry name" value="Rho_GTPase_activation_prot"/>
</dbReference>
<evidence type="ECO:0000256" key="3">
    <source>
        <dbReference type="SAM" id="MobiDB-lite"/>
    </source>
</evidence>
<dbReference type="InterPro" id="IPR000198">
    <property type="entry name" value="RhoGAP_dom"/>
</dbReference>
<dbReference type="InterPro" id="IPR001849">
    <property type="entry name" value="PH_domain"/>
</dbReference>
<evidence type="ECO:0000259" key="4">
    <source>
        <dbReference type="PROSITE" id="PS50003"/>
    </source>
</evidence>
<dbReference type="Gene3D" id="2.30.29.30">
    <property type="entry name" value="Pleckstrin-homology domain (PH domain)/Phosphotyrosine-binding domain (PTB)"/>
    <property type="match status" value="1"/>
</dbReference>
<dbReference type="OrthoDB" id="3183924at2759"/>
<keyword evidence="2" id="KW-0175">Coiled coil</keyword>
<dbReference type="InterPro" id="IPR047225">
    <property type="entry name" value="PH_GRAF"/>
</dbReference>
<dbReference type="Pfam" id="PF00169">
    <property type="entry name" value="PH"/>
    <property type="match status" value="1"/>
</dbReference>
<dbReference type="PROSITE" id="PS50238">
    <property type="entry name" value="RHOGAP"/>
    <property type="match status" value="1"/>
</dbReference>
<feature type="domain" description="Rho-GAP" evidence="5">
    <location>
        <begin position="380"/>
        <end position="564"/>
    </location>
</feature>
<dbReference type="SUPFAM" id="SSF48350">
    <property type="entry name" value="GTPase activation domain, GAP"/>
    <property type="match status" value="1"/>
</dbReference>
<feature type="domain" description="PH" evidence="4">
    <location>
        <begin position="265"/>
        <end position="368"/>
    </location>
</feature>
<dbReference type="KEGG" id="alim:106516420"/>
<name>A0A2I4B393_AUSLI</name>
<sequence>MGHPPLEFSDCYSDSPDFRETLKCYELELERTNKFLKELIKDGNSVITAIKGYSLAVQKFSQTLSAFQFDFIGDSLTDDEINIAESFQEFAGLLQEVEHDRMMLVQNASNLLIKPLENFKKEQIGATKEKKKNFEKQSEKYYSLLDKHLNLSAKKKESQLQEADDLLDKERVNFYESSVEYVYQIHQVQDRKKFDVVEPVLAFLQSILTLNNLTVEMTQDFMPYKQELQLSLQSTRNHYESTSEELEELMKRMKNPFQISKMQNFLPMEGYLYCQEKRALGVSWVKYYCKYHKEGKRLMMMSCEQKPATKQAPMMLTLKSCIRRKSESIDKRFCFDVETMERNAPVTFQALSEGDRKLWMEAMDGKEPIYHSPIHNQAEMELNEVGFRFVRKCINYIETKGVTQEGVYRTVGSNIQVQKLLNAFFDPTNPGNVDFNNSDWDEKTITSALKFYLRSLSEPIMTYDLHRDLMCAAKSDNLDFRLSEIHSLIYKLPEKNREMLEMLITHLVNVCSHSDANRMTPSNMAVIFGPTLMRAKEETVAAMLDIKFQNIVVEILIEDYEKIFSSTPEDGTAPPVPPPRITPRKRQPITISKRPARVYQALSHDHFQHTENGQNDTSIMDGEVSASPKPPRPTKPVSSAPLVPRDPPLRQVFIPKTASRQDKQADSDAEKTSDSRQKPDSFLAANGESGASVSRVPSFQSRKPPPKGTPANREGNSNGLSRTKIVEKHPICRPPVRPPEPPNRSPTPQKLPVEAGSEATPTSYVASKAKFFENASKQVGSASPSPQSSVLTNVKKEN</sequence>
<feature type="compositionally biased region" description="Polar residues" evidence="3">
    <location>
        <begin position="689"/>
        <end position="701"/>
    </location>
</feature>
<feature type="compositionally biased region" description="Pro residues" evidence="3">
    <location>
        <begin position="732"/>
        <end position="745"/>
    </location>
</feature>
<dbReference type="InterPro" id="IPR011993">
    <property type="entry name" value="PH-like_dom_sf"/>
</dbReference>
<dbReference type="PANTHER" id="PTHR12552">
    <property type="entry name" value="OLIGOPHRENIN 1"/>
    <property type="match status" value="1"/>
</dbReference>
<keyword evidence="1" id="KW-0343">GTPase activation</keyword>
<dbReference type="PANTHER" id="PTHR12552:SF2">
    <property type="entry name" value="OLIGOPHRENIN-1"/>
    <property type="match status" value="1"/>
</dbReference>
<dbReference type="CDD" id="cd01249">
    <property type="entry name" value="BAR-PH_GRAF_family"/>
    <property type="match status" value="1"/>
</dbReference>
<feature type="compositionally biased region" description="Basic and acidic residues" evidence="3">
    <location>
        <begin position="659"/>
        <end position="679"/>
    </location>
</feature>
<evidence type="ECO:0000313" key="7">
    <source>
        <dbReference type="RefSeq" id="XP_013862229.1"/>
    </source>
</evidence>
<evidence type="ECO:0000313" key="6">
    <source>
        <dbReference type="Proteomes" id="UP000192220"/>
    </source>
</evidence>
<dbReference type="GO" id="GO:0005096">
    <property type="term" value="F:GTPase activator activity"/>
    <property type="evidence" value="ECO:0007669"/>
    <property type="project" value="UniProtKB-KW"/>
</dbReference>
<evidence type="ECO:0000256" key="1">
    <source>
        <dbReference type="ARBA" id="ARBA00022468"/>
    </source>
</evidence>
<proteinExistence type="predicted"/>
<organism evidence="6 7">
    <name type="scientific">Austrofundulus limnaeus</name>
    <name type="common">Annual killifish</name>
    <dbReference type="NCBI Taxonomy" id="52670"/>
    <lineage>
        <taxon>Eukaryota</taxon>
        <taxon>Metazoa</taxon>
        <taxon>Chordata</taxon>
        <taxon>Craniata</taxon>
        <taxon>Vertebrata</taxon>
        <taxon>Euteleostomi</taxon>
        <taxon>Actinopterygii</taxon>
        <taxon>Neopterygii</taxon>
        <taxon>Teleostei</taxon>
        <taxon>Neoteleostei</taxon>
        <taxon>Acanthomorphata</taxon>
        <taxon>Ovalentaria</taxon>
        <taxon>Atherinomorphae</taxon>
        <taxon>Cyprinodontiformes</taxon>
        <taxon>Rivulidae</taxon>
        <taxon>Austrofundulus</taxon>
    </lineage>
</organism>
<feature type="compositionally biased region" description="Polar residues" evidence="3">
    <location>
        <begin position="776"/>
        <end position="792"/>
    </location>
</feature>
<dbReference type="Proteomes" id="UP000192220">
    <property type="component" value="Unplaced"/>
</dbReference>
<dbReference type="InterPro" id="IPR027267">
    <property type="entry name" value="AH/BAR_dom_sf"/>
</dbReference>
<dbReference type="GeneID" id="106516420"/>
<evidence type="ECO:0000259" key="5">
    <source>
        <dbReference type="PROSITE" id="PS50238"/>
    </source>
</evidence>
<dbReference type="PROSITE" id="PS50003">
    <property type="entry name" value="PH_DOMAIN"/>
    <property type="match status" value="1"/>
</dbReference>
<dbReference type="CTD" id="4983"/>
<protein>
    <submittedName>
        <fullName evidence="7">Oligophrenin-1</fullName>
    </submittedName>
</protein>
<dbReference type="SMART" id="SM00324">
    <property type="entry name" value="RhoGAP"/>
    <property type="match status" value="1"/>
</dbReference>
<feature type="region of interest" description="Disordered" evidence="3">
    <location>
        <begin position="776"/>
        <end position="798"/>
    </location>
</feature>
<reference evidence="7" key="1">
    <citation type="submission" date="2025-08" db="UniProtKB">
        <authorList>
            <consortium name="RefSeq"/>
        </authorList>
    </citation>
    <scope>IDENTIFICATION</scope>
    <source>
        <strain evidence="7">Quisiro</strain>
        <tissue evidence="7">Liver</tissue>
    </source>
</reference>
<dbReference type="Gene3D" id="1.10.555.10">
    <property type="entry name" value="Rho GTPase activation protein"/>
    <property type="match status" value="1"/>
</dbReference>
<dbReference type="Pfam" id="PF16746">
    <property type="entry name" value="BAR_3"/>
    <property type="match status" value="1"/>
</dbReference>
<gene>
    <name evidence="7" type="primary">ophn1</name>
</gene>
<keyword evidence="6" id="KW-1185">Reference proteome</keyword>
<dbReference type="FunFam" id="1.20.1270.60:FF:000001">
    <property type="entry name" value="Rho GTPase-activating protein 26"/>
    <property type="match status" value="1"/>
</dbReference>
<feature type="region of interest" description="Disordered" evidence="3">
    <location>
        <begin position="608"/>
        <end position="761"/>
    </location>
</feature>
<dbReference type="Pfam" id="PF00620">
    <property type="entry name" value="RhoGAP"/>
    <property type="match status" value="1"/>
</dbReference>
<dbReference type="SMART" id="SM00233">
    <property type="entry name" value="PH"/>
    <property type="match status" value="1"/>
</dbReference>
<dbReference type="InterPro" id="IPR004148">
    <property type="entry name" value="BAR_dom"/>
</dbReference>
<dbReference type="Gene3D" id="1.20.1270.60">
    <property type="entry name" value="Arfaptin homology (AH) domain/BAR domain"/>
    <property type="match status" value="1"/>
</dbReference>
<dbReference type="GO" id="GO:0005737">
    <property type="term" value="C:cytoplasm"/>
    <property type="evidence" value="ECO:0007669"/>
    <property type="project" value="InterPro"/>
</dbReference>
<dbReference type="SUPFAM" id="SSF50729">
    <property type="entry name" value="PH domain-like"/>
    <property type="match status" value="1"/>
</dbReference>
<evidence type="ECO:0000256" key="2">
    <source>
        <dbReference type="SAM" id="Coils"/>
    </source>
</evidence>
<dbReference type="InterPro" id="IPR047234">
    <property type="entry name" value="GRAF_fam"/>
</dbReference>
<dbReference type="RefSeq" id="XP_013862229.1">
    <property type="nucleotide sequence ID" value="XM_014006775.1"/>
</dbReference>
<dbReference type="SUPFAM" id="SSF103657">
    <property type="entry name" value="BAR/IMD domain-like"/>
    <property type="match status" value="1"/>
</dbReference>
<dbReference type="InParanoid" id="A0A2I4B393"/>
<feature type="coiled-coil region" evidence="2">
    <location>
        <begin position="225"/>
        <end position="252"/>
    </location>
</feature>
<dbReference type="FunFam" id="1.10.555.10:FF:000008">
    <property type="entry name" value="Rho GTPase-activating protein 42"/>
    <property type="match status" value="1"/>
</dbReference>